<gene>
    <name evidence="1" type="ORF">BSAE_0863</name>
</gene>
<evidence type="ECO:0000313" key="2">
    <source>
        <dbReference type="Proteomes" id="UP000029040"/>
    </source>
</evidence>
<dbReference type="Proteomes" id="UP000029040">
    <property type="component" value="Unassembled WGS sequence"/>
</dbReference>
<dbReference type="EMBL" id="JGZM01000004">
    <property type="protein sequence ID" value="KFI87687.1"/>
    <property type="molecule type" value="Genomic_DNA"/>
</dbReference>
<dbReference type="AlphaFoldDB" id="A0A087CWN7"/>
<accession>A0A087CWN7</accession>
<evidence type="ECO:0000313" key="1">
    <source>
        <dbReference type="EMBL" id="KFI87687.1"/>
    </source>
</evidence>
<name>A0A087CWN7_9BIFI</name>
<organism evidence="1 2">
    <name type="scientific">Bifidobacterium pullorum subsp. saeculare DSM 6531 = LMG 14934</name>
    <dbReference type="NCBI Taxonomy" id="1437611"/>
    <lineage>
        <taxon>Bacteria</taxon>
        <taxon>Bacillati</taxon>
        <taxon>Actinomycetota</taxon>
        <taxon>Actinomycetes</taxon>
        <taxon>Bifidobacteriales</taxon>
        <taxon>Bifidobacteriaceae</taxon>
        <taxon>Bifidobacterium</taxon>
    </lineage>
</organism>
<reference evidence="1 2" key="1">
    <citation type="submission" date="2014-03" db="EMBL/GenBank/DDBJ databases">
        <title>Genomics of Bifidobacteria.</title>
        <authorList>
            <person name="Ventura M."/>
            <person name="Milani C."/>
            <person name="Lugli G.A."/>
        </authorList>
    </citation>
    <scope>NUCLEOTIDE SEQUENCE [LARGE SCALE GENOMIC DNA]</scope>
    <source>
        <strain evidence="1 2">LMG 14934</strain>
    </source>
</reference>
<protein>
    <submittedName>
        <fullName evidence="1">Uncharacterized protein</fullName>
    </submittedName>
</protein>
<sequence>MRMSAILVDNLYGNLAQDRQSQEPIYSSTQKTSANFSYPVYEPIIVSDTTKPRNANTLKTLVFRGLWSG</sequence>
<comment type="caution">
    <text evidence="1">The sequence shown here is derived from an EMBL/GenBank/DDBJ whole genome shotgun (WGS) entry which is preliminary data.</text>
</comment>
<proteinExistence type="predicted"/>